<sequence length="305" mass="33671">MKRTNAITEGAVLLALFAIFIFIALYIPIIGGIAVFFLPLPFIVYGMRHGLKSAAIMFVAALAVVFIIGAAPALPLVLITGAGGIAMGYFYRKSQTGPAIAAGTIGYTGGLLISYIIIVSLLGVNIAELAEESLNQSVSILESFGQTSEAQIEQARAMMDLFQNIIPAFLLIMGAVMAFISHIIAIPVLKRLRMEIPRLKPFREWMLPISLIWYFLIATILLMVNLDEGGFVYIAVINIYYVLQILLAVQGFSFIFFYFHQKKLSKAIPVLILISSLIVPILLYLIRILGIIDLGFQLRKRIKKK</sequence>
<feature type="transmembrane region" description="Helical" evidence="1">
    <location>
        <begin position="104"/>
        <end position="127"/>
    </location>
</feature>
<dbReference type="Pfam" id="PF09991">
    <property type="entry name" value="DUF2232"/>
    <property type="match status" value="1"/>
</dbReference>
<feature type="transmembrane region" description="Helical" evidence="1">
    <location>
        <begin position="270"/>
        <end position="292"/>
    </location>
</feature>
<feature type="transmembrane region" description="Helical" evidence="1">
    <location>
        <begin position="230"/>
        <end position="258"/>
    </location>
</feature>
<dbReference type="Proteomes" id="UP000448867">
    <property type="component" value="Unassembled WGS sequence"/>
</dbReference>
<keyword evidence="1" id="KW-0812">Transmembrane</keyword>
<keyword evidence="1" id="KW-0472">Membrane</keyword>
<name>A0A7X2M0N9_9BACI</name>
<feature type="transmembrane region" description="Helical" evidence="1">
    <location>
        <begin position="165"/>
        <end position="185"/>
    </location>
</feature>
<dbReference type="PANTHER" id="PTHR41324">
    <property type="entry name" value="MEMBRANE PROTEIN-RELATED"/>
    <property type="match status" value="1"/>
</dbReference>
<accession>A0A7X2M0N9</accession>
<dbReference type="RefSeq" id="WP_154308864.1">
    <property type="nucleotide sequence ID" value="NZ_WKKI01000034.1"/>
</dbReference>
<feature type="transmembrane region" description="Helical" evidence="1">
    <location>
        <begin position="12"/>
        <end position="38"/>
    </location>
</feature>
<dbReference type="OrthoDB" id="2987886at2"/>
<keyword evidence="1" id="KW-1133">Transmembrane helix</keyword>
<evidence type="ECO:0000313" key="3">
    <source>
        <dbReference type="Proteomes" id="UP000448867"/>
    </source>
</evidence>
<gene>
    <name evidence="2" type="ORF">GJU40_14730</name>
</gene>
<dbReference type="EMBL" id="WKKI01000034">
    <property type="protein sequence ID" value="MRX73402.1"/>
    <property type="molecule type" value="Genomic_DNA"/>
</dbReference>
<dbReference type="PANTHER" id="PTHR41324:SF1">
    <property type="entry name" value="DUF2232 DOMAIN-CONTAINING PROTEIN"/>
    <property type="match status" value="1"/>
</dbReference>
<feature type="transmembrane region" description="Helical" evidence="1">
    <location>
        <begin position="205"/>
        <end position="224"/>
    </location>
</feature>
<dbReference type="AlphaFoldDB" id="A0A7X2M0N9"/>
<evidence type="ECO:0000256" key="1">
    <source>
        <dbReference type="SAM" id="Phobius"/>
    </source>
</evidence>
<evidence type="ECO:0000313" key="2">
    <source>
        <dbReference type="EMBL" id="MRX73402.1"/>
    </source>
</evidence>
<protein>
    <submittedName>
        <fullName evidence="2">DUF2232 domain-containing protein</fullName>
    </submittedName>
</protein>
<keyword evidence="3" id="KW-1185">Reference proteome</keyword>
<organism evidence="2 3">
    <name type="scientific">Metabacillus lacus</name>
    <dbReference type="NCBI Taxonomy" id="1983721"/>
    <lineage>
        <taxon>Bacteria</taxon>
        <taxon>Bacillati</taxon>
        <taxon>Bacillota</taxon>
        <taxon>Bacilli</taxon>
        <taxon>Bacillales</taxon>
        <taxon>Bacillaceae</taxon>
        <taxon>Metabacillus</taxon>
    </lineage>
</organism>
<reference evidence="2 3" key="1">
    <citation type="submission" date="2019-11" db="EMBL/GenBank/DDBJ databases">
        <title>Bacillus lacus genome.</title>
        <authorList>
            <person name="Allen C.J."/>
            <person name="Newman J.D."/>
        </authorList>
    </citation>
    <scope>NUCLEOTIDE SEQUENCE [LARGE SCALE GENOMIC DNA]</scope>
    <source>
        <strain evidence="2 3">KCTC 33946</strain>
    </source>
</reference>
<dbReference type="InterPro" id="IPR018710">
    <property type="entry name" value="DUF2232"/>
</dbReference>
<feature type="transmembrane region" description="Helical" evidence="1">
    <location>
        <begin position="50"/>
        <end position="68"/>
    </location>
</feature>
<proteinExistence type="predicted"/>
<comment type="caution">
    <text evidence="2">The sequence shown here is derived from an EMBL/GenBank/DDBJ whole genome shotgun (WGS) entry which is preliminary data.</text>
</comment>